<dbReference type="EMBL" id="CAJNNW010024924">
    <property type="protein sequence ID" value="CAE8674838.1"/>
    <property type="molecule type" value="Genomic_DNA"/>
</dbReference>
<protein>
    <submittedName>
        <fullName evidence="2">Uncharacterized protein</fullName>
    </submittedName>
</protein>
<feature type="non-terminal residue" evidence="2">
    <location>
        <position position="188"/>
    </location>
</feature>
<accession>A0A813JEC0</accession>
<dbReference type="Proteomes" id="UP000626109">
    <property type="component" value="Unassembled WGS sequence"/>
</dbReference>
<reference evidence="2" key="1">
    <citation type="submission" date="2021-02" db="EMBL/GenBank/DDBJ databases">
        <authorList>
            <person name="Dougan E. K."/>
            <person name="Rhodes N."/>
            <person name="Thang M."/>
            <person name="Chan C."/>
        </authorList>
    </citation>
    <scope>NUCLEOTIDE SEQUENCE</scope>
</reference>
<sequence>MVGPIVPVSAAMRRRSVTLNNDPRMQEMKNFVGSHAHDDRLLAAADLRKGLRDKLPKDWRDEVEVLRQAEAFEDNCPMPIGSTDNIDARLQWREGMDRNMRRLIQDTQFAYAKDLPEAAQHELRCGHVDKMHEWYEKHGMKQARKEREAPAHIRYNEQDKPLPGSTRTHLSLPSSSQARCMSQTSGPS</sequence>
<comment type="caution">
    <text evidence="2">The sequence shown here is derived from an EMBL/GenBank/DDBJ whole genome shotgun (WGS) entry which is preliminary data.</text>
</comment>
<gene>
    <name evidence="2" type="ORF">PGLA2088_LOCUS19132</name>
</gene>
<feature type="compositionally biased region" description="Basic and acidic residues" evidence="1">
    <location>
        <begin position="143"/>
        <end position="160"/>
    </location>
</feature>
<evidence type="ECO:0000256" key="1">
    <source>
        <dbReference type="SAM" id="MobiDB-lite"/>
    </source>
</evidence>
<evidence type="ECO:0000313" key="3">
    <source>
        <dbReference type="Proteomes" id="UP000626109"/>
    </source>
</evidence>
<evidence type="ECO:0000313" key="2">
    <source>
        <dbReference type="EMBL" id="CAE8674838.1"/>
    </source>
</evidence>
<dbReference type="AlphaFoldDB" id="A0A813JEC0"/>
<organism evidence="2 3">
    <name type="scientific">Polarella glacialis</name>
    <name type="common">Dinoflagellate</name>
    <dbReference type="NCBI Taxonomy" id="89957"/>
    <lineage>
        <taxon>Eukaryota</taxon>
        <taxon>Sar</taxon>
        <taxon>Alveolata</taxon>
        <taxon>Dinophyceae</taxon>
        <taxon>Suessiales</taxon>
        <taxon>Suessiaceae</taxon>
        <taxon>Polarella</taxon>
    </lineage>
</organism>
<feature type="compositionally biased region" description="Polar residues" evidence="1">
    <location>
        <begin position="165"/>
        <end position="188"/>
    </location>
</feature>
<feature type="region of interest" description="Disordered" evidence="1">
    <location>
        <begin position="143"/>
        <end position="188"/>
    </location>
</feature>
<name>A0A813JEC0_POLGL</name>
<proteinExistence type="predicted"/>